<proteinExistence type="predicted"/>
<sequence length="259" mass="30136">MNRAEKIKYYCISLISRKDRRDNIQKLFEKLEIEVSWWIVEKHPSGGIFGCSESHMMIWQQKHETEYVCIFEDDLELFEEDCIERFRRCIKDIEKRGCRDYDLLNLEPGVGYYEEDGFFFSKRAKDEFRSGFATRLGCYFSESKRLNKLAEKVKPLYGMDIDLAIYGNCKMAITVVPLFRQNKELGTDNDGGVHNIATYVSNYGLEFSRELFTVMPGLGKLYMNCMSGVSYATASSKKIELKDRRVNSSSFLLTGNDFL</sequence>
<dbReference type="Pfam" id="PF01755">
    <property type="entry name" value="Glyco_transf_25"/>
    <property type="match status" value="1"/>
</dbReference>
<feature type="domain" description="Glycosyl transferase family 25" evidence="1">
    <location>
        <begin position="45"/>
        <end position="93"/>
    </location>
</feature>
<organism evidence="2">
    <name type="scientific">Solivirus sp</name>
    <dbReference type="NCBI Taxonomy" id="2487772"/>
    <lineage>
        <taxon>Viruses</taxon>
        <taxon>Pithoviruses</taxon>
    </lineage>
</organism>
<dbReference type="EMBL" id="MK072490">
    <property type="protein sequence ID" value="AYV85941.1"/>
    <property type="molecule type" value="Genomic_DNA"/>
</dbReference>
<dbReference type="InterPro" id="IPR002654">
    <property type="entry name" value="Glyco_trans_25"/>
</dbReference>
<evidence type="ECO:0000259" key="1">
    <source>
        <dbReference type="Pfam" id="PF01755"/>
    </source>
</evidence>
<evidence type="ECO:0000313" key="2">
    <source>
        <dbReference type="EMBL" id="AYV85941.1"/>
    </source>
</evidence>
<accession>A0A3G5AI12</accession>
<gene>
    <name evidence="2" type="ORF">Solivirus2_12</name>
</gene>
<name>A0A3G5AI12_9VIRU</name>
<reference evidence="2" key="1">
    <citation type="submission" date="2018-10" db="EMBL/GenBank/DDBJ databases">
        <title>Hidden diversity of soil giant viruses.</title>
        <authorList>
            <person name="Schulz F."/>
            <person name="Alteio L."/>
            <person name="Goudeau D."/>
            <person name="Ryan E.M."/>
            <person name="Malmstrom R.R."/>
            <person name="Blanchard J."/>
            <person name="Woyke T."/>
        </authorList>
    </citation>
    <scope>NUCLEOTIDE SEQUENCE</scope>
    <source>
        <strain evidence="2">SOV1</strain>
    </source>
</reference>
<protein>
    <recommendedName>
        <fullName evidence="1">Glycosyl transferase family 25 domain-containing protein</fullName>
    </recommendedName>
</protein>